<dbReference type="EMBL" id="KZ502651">
    <property type="protein sequence ID" value="PKU75028.1"/>
    <property type="molecule type" value="Genomic_DNA"/>
</dbReference>
<protein>
    <submittedName>
        <fullName evidence="1">Uncharacterized protein</fullName>
    </submittedName>
</protein>
<accession>A0A2I0WHA8</accession>
<reference evidence="1 2" key="2">
    <citation type="journal article" date="2017" name="Nature">
        <title>The Apostasia genome and the evolution of orchids.</title>
        <authorList>
            <person name="Zhang G.Q."/>
            <person name="Liu K.W."/>
            <person name="Li Z."/>
            <person name="Lohaus R."/>
            <person name="Hsiao Y.Y."/>
            <person name="Niu S.C."/>
            <person name="Wang J.Y."/>
            <person name="Lin Y.C."/>
            <person name="Xu Q."/>
            <person name="Chen L.J."/>
            <person name="Yoshida K."/>
            <person name="Fujiwara S."/>
            <person name="Wang Z.W."/>
            <person name="Zhang Y.Q."/>
            <person name="Mitsuda N."/>
            <person name="Wang M."/>
            <person name="Liu G.H."/>
            <person name="Pecoraro L."/>
            <person name="Huang H.X."/>
            <person name="Xiao X.J."/>
            <person name="Lin M."/>
            <person name="Wu X.Y."/>
            <person name="Wu W.L."/>
            <person name="Chen Y.Y."/>
            <person name="Chang S.B."/>
            <person name="Sakamoto S."/>
            <person name="Ohme-Takagi M."/>
            <person name="Yagi M."/>
            <person name="Zeng S.J."/>
            <person name="Shen C.Y."/>
            <person name="Yeh C.M."/>
            <person name="Luo Y.B."/>
            <person name="Tsai W.C."/>
            <person name="Van de Peer Y."/>
            <person name="Liu Z.J."/>
        </authorList>
    </citation>
    <scope>NUCLEOTIDE SEQUENCE [LARGE SCALE GENOMIC DNA]</scope>
    <source>
        <tissue evidence="1">The whole plant</tissue>
    </source>
</reference>
<name>A0A2I0WHA8_9ASPA</name>
<evidence type="ECO:0000313" key="1">
    <source>
        <dbReference type="EMBL" id="PKU75028.1"/>
    </source>
</evidence>
<dbReference type="PANTHER" id="PTHR31286">
    <property type="entry name" value="GLYCINE-RICH CELL WALL STRUCTURAL PROTEIN 1.8-LIKE"/>
    <property type="match status" value="1"/>
</dbReference>
<sequence>MKITKWLPSLDIGVEYPIIPIWVSFPNLRPHHFSPKILHALGSLLGRPLKIDSATSVGSQPSLAVFWWN</sequence>
<keyword evidence="2" id="KW-1185">Reference proteome</keyword>
<proteinExistence type="predicted"/>
<reference evidence="1 2" key="1">
    <citation type="journal article" date="2016" name="Sci. Rep.">
        <title>The Dendrobium catenatum Lindl. genome sequence provides insights into polysaccharide synthase, floral development and adaptive evolution.</title>
        <authorList>
            <person name="Zhang G.Q."/>
            <person name="Xu Q."/>
            <person name="Bian C."/>
            <person name="Tsai W.C."/>
            <person name="Yeh C.M."/>
            <person name="Liu K.W."/>
            <person name="Yoshida K."/>
            <person name="Zhang L.S."/>
            <person name="Chang S.B."/>
            <person name="Chen F."/>
            <person name="Shi Y."/>
            <person name="Su Y.Y."/>
            <person name="Zhang Y.Q."/>
            <person name="Chen L.J."/>
            <person name="Yin Y."/>
            <person name="Lin M."/>
            <person name="Huang H."/>
            <person name="Deng H."/>
            <person name="Wang Z.W."/>
            <person name="Zhu S.L."/>
            <person name="Zhao X."/>
            <person name="Deng C."/>
            <person name="Niu S.C."/>
            <person name="Huang J."/>
            <person name="Wang M."/>
            <person name="Liu G.H."/>
            <person name="Yang H.J."/>
            <person name="Xiao X.J."/>
            <person name="Hsiao Y.Y."/>
            <person name="Wu W.L."/>
            <person name="Chen Y.Y."/>
            <person name="Mitsuda N."/>
            <person name="Ohme-Takagi M."/>
            <person name="Luo Y.B."/>
            <person name="Van de Peer Y."/>
            <person name="Liu Z.J."/>
        </authorList>
    </citation>
    <scope>NUCLEOTIDE SEQUENCE [LARGE SCALE GENOMIC DNA]</scope>
    <source>
        <tissue evidence="1">The whole plant</tissue>
    </source>
</reference>
<gene>
    <name evidence="1" type="ORF">MA16_Dca019956</name>
</gene>
<evidence type="ECO:0000313" key="2">
    <source>
        <dbReference type="Proteomes" id="UP000233837"/>
    </source>
</evidence>
<dbReference type="PANTHER" id="PTHR31286:SF179">
    <property type="entry name" value="RNASE H TYPE-1 DOMAIN-CONTAINING PROTEIN"/>
    <property type="match status" value="1"/>
</dbReference>
<dbReference type="InterPro" id="IPR040256">
    <property type="entry name" value="At4g02000-like"/>
</dbReference>
<dbReference type="AlphaFoldDB" id="A0A2I0WHA8"/>
<dbReference type="Proteomes" id="UP000233837">
    <property type="component" value="Unassembled WGS sequence"/>
</dbReference>
<organism evidence="1 2">
    <name type="scientific">Dendrobium catenatum</name>
    <dbReference type="NCBI Taxonomy" id="906689"/>
    <lineage>
        <taxon>Eukaryota</taxon>
        <taxon>Viridiplantae</taxon>
        <taxon>Streptophyta</taxon>
        <taxon>Embryophyta</taxon>
        <taxon>Tracheophyta</taxon>
        <taxon>Spermatophyta</taxon>
        <taxon>Magnoliopsida</taxon>
        <taxon>Liliopsida</taxon>
        <taxon>Asparagales</taxon>
        <taxon>Orchidaceae</taxon>
        <taxon>Epidendroideae</taxon>
        <taxon>Malaxideae</taxon>
        <taxon>Dendrobiinae</taxon>
        <taxon>Dendrobium</taxon>
    </lineage>
</organism>